<gene>
    <name evidence="1" type="ORF">L873DRAFT_1815275</name>
</gene>
<protein>
    <submittedName>
        <fullName evidence="1">Uncharacterized protein</fullName>
    </submittedName>
</protein>
<dbReference type="AlphaFoldDB" id="A0A3N4J6W7"/>
<organism evidence="1 2">
    <name type="scientific">Choiromyces venosus 120613-1</name>
    <dbReference type="NCBI Taxonomy" id="1336337"/>
    <lineage>
        <taxon>Eukaryota</taxon>
        <taxon>Fungi</taxon>
        <taxon>Dikarya</taxon>
        <taxon>Ascomycota</taxon>
        <taxon>Pezizomycotina</taxon>
        <taxon>Pezizomycetes</taxon>
        <taxon>Pezizales</taxon>
        <taxon>Tuberaceae</taxon>
        <taxon>Choiromyces</taxon>
    </lineage>
</organism>
<dbReference type="Proteomes" id="UP000276215">
    <property type="component" value="Unassembled WGS sequence"/>
</dbReference>
<reference evidence="1 2" key="1">
    <citation type="journal article" date="2018" name="Nat. Ecol. Evol.">
        <title>Pezizomycetes genomes reveal the molecular basis of ectomycorrhizal truffle lifestyle.</title>
        <authorList>
            <person name="Murat C."/>
            <person name="Payen T."/>
            <person name="Noel B."/>
            <person name="Kuo A."/>
            <person name="Morin E."/>
            <person name="Chen J."/>
            <person name="Kohler A."/>
            <person name="Krizsan K."/>
            <person name="Balestrini R."/>
            <person name="Da Silva C."/>
            <person name="Montanini B."/>
            <person name="Hainaut M."/>
            <person name="Levati E."/>
            <person name="Barry K.W."/>
            <person name="Belfiori B."/>
            <person name="Cichocki N."/>
            <person name="Clum A."/>
            <person name="Dockter R.B."/>
            <person name="Fauchery L."/>
            <person name="Guy J."/>
            <person name="Iotti M."/>
            <person name="Le Tacon F."/>
            <person name="Lindquist E.A."/>
            <person name="Lipzen A."/>
            <person name="Malagnac F."/>
            <person name="Mello A."/>
            <person name="Molinier V."/>
            <person name="Miyauchi S."/>
            <person name="Poulain J."/>
            <person name="Riccioni C."/>
            <person name="Rubini A."/>
            <person name="Sitrit Y."/>
            <person name="Splivallo R."/>
            <person name="Traeger S."/>
            <person name="Wang M."/>
            <person name="Zifcakova L."/>
            <person name="Wipf D."/>
            <person name="Zambonelli A."/>
            <person name="Paolocci F."/>
            <person name="Nowrousian M."/>
            <person name="Ottonello S."/>
            <person name="Baldrian P."/>
            <person name="Spatafora J.W."/>
            <person name="Henrissat B."/>
            <person name="Nagy L.G."/>
            <person name="Aury J.M."/>
            <person name="Wincker P."/>
            <person name="Grigoriev I.V."/>
            <person name="Bonfante P."/>
            <person name="Martin F.M."/>
        </authorList>
    </citation>
    <scope>NUCLEOTIDE SEQUENCE [LARGE SCALE GENOMIC DNA]</scope>
    <source>
        <strain evidence="1 2">120613-1</strain>
    </source>
</reference>
<keyword evidence="2" id="KW-1185">Reference proteome</keyword>
<sequence length="397" mass="46024">MSIPNRHLRQFFEQFNFERYTYNPSTDPRAEFNRLCEARQWGASKIRQRQTEFSIAIQAEQGLGQSSAGPEVIKFFRKYEYQLFAYDLHAPAQSEFQRLVGLRKWGQANLSKVKKQFNKALTLDSAAHSASEPTALGHSDTPEVDLLADWLRKQECPRYRYLGDLPELEFKKLVSVRRSEWIQEDRLRNSRRLGMSMVGRGPWKGSPEFKLLRKEFYGVVEEVFNSLLDELCQITGLKRWQVLVGLYGEGKIKVGIHEAKTILKKVFINIFDFLDVFKEILKNPPTTDGKKLLRILKPFAIELQFPSNLMLGVYSALTNRVFPIEVVDKKGTLVLLLHHIKTYLEKFEYIMEKFEEEAGDELAEAEEEGRVGVRRLLLSREWACLGSLSSLEPFSFL</sequence>
<evidence type="ECO:0000313" key="1">
    <source>
        <dbReference type="EMBL" id="RPA93926.1"/>
    </source>
</evidence>
<dbReference type="OrthoDB" id="6105938at2759"/>
<evidence type="ECO:0000313" key="2">
    <source>
        <dbReference type="Proteomes" id="UP000276215"/>
    </source>
</evidence>
<accession>A0A3N4J6W7</accession>
<proteinExistence type="predicted"/>
<dbReference type="EMBL" id="ML120445">
    <property type="protein sequence ID" value="RPA93926.1"/>
    <property type="molecule type" value="Genomic_DNA"/>
</dbReference>
<name>A0A3N4J6W7_9PEZI</name>